<evidence type="ECO:0000256" key="7">
    <source>
        <dbReference type="SAM" id="MobiDB-lite"/>
    </source>
</evidence>
<dbReference type="Proteomes" id="UP000447434">
    <property type="component" value="Chromosome 7"/>
</dbReference>
<proteinExistence type="inferred from homology"/>
<keyword evidence="2" id="KW-0805">Transcription regulation</keyword>
<evidence type="ECO:0000256" key="6">
    <source>
        <dbReference type="ARBA" id="ARBA00024343"/>
    </source>
</evidence>
<feature type="region of interest" description="Disordered" evidence="7">
    <location>
        <begin position="181"/>
        <end position="212"/>
    </location>
</feature>
<comment type="similarity">
    <text evidence="6">Belongs to the AP2/ERF transcription factor family. ERF subfamily.</text>
</comment>
<dbReference type="OrthoDB" id="1647183at2759"/>
<dbReference type="PANTHER" id="PTHR31190">
    <property type="entry name" value="DNA-BINDING DOMAIN"/>
    <property type="match status" value="1"/>
</dbReference>
<name>A0A6A4QD75_LUPAL</name>
<dbReference type="GO" id="GO:0005634">
    <property type="term" value="C:nucleus"/>
    <property type="evidence" value="ECO:0007669"/>
    <property type="project" value="UniProtKB-SubCell"/>
</dbReference>
<organism evidence="8 9">
    <name type="scientific">Lupinus albus</name>
    <name type="common">White lupine</name>
    <name type="synonym">Lupinus termis</name>
    <dbReference type="NCBI Taxonomy" id="3870"/>
    <lineage>
        <taxon>Eukaryota</taxon>
        <taxon>Viridiplantae</taxon>
        <taxon>Streptophyta</taxon>
        <taxon>Embryophyta</taxon>
        <taxon>Tracheophyta</taxon>
        <taxon>Spermatophyta</taxon>
        <taxon>Magnoliopsida</taxon>
        <taxon>eudicotyledons</taxon>
        <taxon>Gunneridae</taxon>
        <taxon>Pentapetalae</taxon>
        <taxon>rosids</taxon>
        <taxon>fabids</taxon>
        <taxon>Fabales</taxon>
        <taxon>Fabaceae</taxon>
        <taxon>Papilionoideae</taxon>
        <taxon>50 kb inversion clade</taxon>
        <taxon>genistoids sensu lato</taxon>
        <taxon>core genistoids</taxon>
        <taxon>Genisteae</taxon>
        <taxon>Lupinus</taxon>
    </lineage>
</organism>
<comment type="caution">
    <text evidence="8">The sequence shown here is derived from an EMBL/GenBank/DDBJ whole genome shotgun (WGS) entry which is preliminary data.</text>
</comment>
<evidence type="ECO:0000313" key="8">
    <source>
        <dbReference type="EMBL" id="KAE9611214.1"/>
    </source>
</evidence>
<dbReference type="InterPro" id="IPR016177">
    <property type="entry name" value="DNA-bd_dom_sf"/>
</dbReference>
<dbReference type="InterPro" id="IPR001471">
    <property type="entry name" value="AP2/ERF_dom"/>
</dbReference>
<gene>
    <name evidence="8" type="ORF">Lalb_Chr07g0195441</name>
</gene>
<protein>
    <submittedName>
        <fullName evidence="8">Putative transcription factor AP2-EREBP family</fullName>
    </submittedName>
</protein>
<dbReference type="FunFam" id="3.30.730.10:FF:000001">
    <property type="entry name" value="Ethylene-responsive transcription factor 2"/>
    <property type="match status" value="1"/>
</dbReference>
<dbReference type="Gene3D" id="3.30.730.10">
    <property type="entry name" value="AP2/ERF domain"/>
    <property type="match status" value="1"/>
</dbReference>
<dbReference type="EMBL" id="WOCE01000007">
    <property type="protein sequence ID" value="KAE9611214.1"/>
    <property type="molecule type" value="Genomic_DNA"/>
</dbReference>
<dbReference type="InterPro" id="IPR044808">
    <property type="entry name" value="ERF_plant"/>
</dbReference>
<feature type="compositionally biased region" description="Polar residues" evidence="7">
    <location>
        <begin position="181"/>
        <end position="194"/>
    </location>
</feature>
<keyword evidence="3" id="KW-0238">DNA-binding</keyword>
<keyword evidence="4" id="KW-0804">Transcription</keyword>
<dbReference type="PANTHER" id="PTHR31190:SF407">
    <property type="entry name" value="ETHYLENE-RESPONSIVE TRANSCRIPTION FACTOR 13-LIKE"/>
    <property type="match status" value="1"/>
</dbReference>
<dbReference type="InterPro" id="IPR036955">
    <property type="entry name" value="AP2/ERF_dom_sf"/>
</dbReference>
<comment type="subcellular location">
    <subcellularLocation>
        <location evidence="1">Nucleus</location>
    </subcellularLocation>
</comment>
<dbReference type="PRINTS" id="PR00367">
    <property type="entry name" value="ETHRSPELEMNT"/>
</dbReference>
<keyword evidence="9" id="KW-1185">Reference proteome</keyword>
<evidence type="ECO:0000256" key="4">
    <source>
        <dbReference type="ARBA" id="ARBA00023163"/>
    </source>
</evidence>
<dbReference type="GO" id="GO:0009873">
    <property type="term" value="P:ethylene-activated signaling pathway"/>
    <property type="evidence" value="ECO:0007669"/>
    <property type="project" value="InterPro"/>
</dbReference>
<accession>A0A6A4QD75</accession>
<evidence type="ECO:0000313" key="9">
    <source>
        <dbReference type="Proteomes" id="UP000447434"/>
    </source>
</evidence>
<dbReference type="Pfam" id="PF00847">
    <property type="entry name" value="AP2"/>
    <property type="match status" value="1"/>
</dbReference>
<reference evidence="9" key="1">
    <citation type="journal article" date="2020" name="Nat. Commun.">
        <title>Genome sequence of the cluster root forming white lupin.</title>
        <authorList>
            <person name="Hufnagel B."/>
            <person name="Marques A."/>
            <person name="Soriano A."/>
            <person name="Marques L."/>
            <person name="Divol F."/>
            <person name="Doumas P."/>
            <person name="Sallet E."/>
            <person name="Mancinotti D."/>
            <person name="Carrere S."/>
            <person name="Marande W."/>
            <person name="Arribat S."/>
            <person name="Keller J."/>
            <person name="Huneau C."/>
            <person name="Blein T."/>
            <person name="Aime D."/>
            <person name="Laguerre M."/>
            <person name="Taylor J."/>
            <person name="Schubert V."/>
            <person name="Nelson M."/>
            <person name="Geu-Flores F."/>
            <person name="Crespi M."/>
            <person name="Gallardo-Guerrero K."/>
            <person name="Delaux P.-M."/>
            <person name="Salse J."/>
            <person name="Berges H."/>
            <person name="Guyot R."/>
            <person name="Gouzy J."/>
            <person name="Peret B."/>
        </authorList>
    </citation>
    <scope>NUCLEOTIDE SEQUENCE [LARGE SCALE GENOMIC DNA]</scope>
    <source>
        <strain evidence="9">cv. Amiga</strain>
    </source>
</reference>
<evidence type="ECO:0000256" key="2">
    <source>
        <dbReference type="ARBA" id="ARBA00023015"/>
    </source>
</evidence>
<keyword evidence="5" id="KW-0539">Nucleus</keyword>
<dbReference type="AlphaFoldDB" id="A0A6A4QD75"/>
<evidence type="ECO:0000256" key="1">
    <source>
        <dbReference type="ARBA" id="ARBA00004123"/>
    </source>
</evidence>
<dbReference type="GO" id="GO:0003677">
    <property type="term" value="F:DNA binding"/>
    <property type="evidence" value="ECO:0007669"/>
    <property type="project" value="UniProtKB-KW"/>
</dbReference>
<dbReference type="GO" id="GO:0003700">
    <property type="term" value="F:DNA-binding transcription factor activity"/>
    <property type="evidence" value="ECO:0007669"/>
    <property type="project" value="InterPro"/>
</dbReference>
<evidence type="ECO:0000256" key="3">
    <source>
        <dbReference type="ARBA" id="ARBA00023125"/>
    </source>
</evidence>
<sequence length="241" mass="26689">MYGTSNTQVSETNVNAINNNFEHNLVFQDIQAPATVFSPSSSLQNVFMAESWGGPPLKEDDADDMVIYGALRDAAATGWIPNHNNINDGMVKMENEGANGVTIAAAACGSRVPNYRGVRRRPWGKYAAEIRDPKKNGSRVWLGTYKTSEDAALAYDRAAFKMRGSKAKLNFPHLIESNQVEQGRTTLKRQSPETPLSCPYSSDYDGVEKRSKDNGGGSLAAFEPYTVNMWQFSVDNSWRQY</sequence>
<dbReference type="CDD" id="cd00018">
    <property type="entry name" value="AP2"/>
    <property type="match status" value="1"/>
</dbReference>
<dbReference type="PROSITE" id="PS51032">
    <property type="entry name" value="AP2_ERF"/>
    <property type="match status" value="1"/>
</dbReference>
<dbReference type="SUPFAM" id="SSF54171">
    <property type="entry name" value="DNA-binding domain"/>
    <property type="match status" value="1"/>
</dbReference>
<evidence type="ECO:0000256" key="5">
    <source>
        <dbReference type="ARBA" id="ARBA00023242"/>
    </source>
</evidence>
<dbReference type="SMART" id="SM00380">
    <property type="entry name" value="AP2"/>
    <property type="match status" value="1"/>
</dbReference>